<evidence type="ECO:0000256" key="1">
    <source>
        <dbReference type="PROSITE-ProRule" id="PRU01360"/>
    </source>
</evidence>
<evidence type="ECO:0000313" key="6">
    <source>
        <dbReference type="EMBL" id="MBU3076641.1"/>
    </source>
</evidence>
<comment type="subcellular location">
    <subcellularLocation>
        <location evidence="1">Cell outer membrane</location>
        <topology evidence="1">Multi-pass membrane protein</topology>
    </subcellularLocation>
</comment>
<gene>
    <name evidence="6" type="ORF">KOF26_02080</name>
</gene>
<keyword evidence="1 2" id="KW-0472">Membrane</keyword>
<feature type="domain" description="TonB-dependent receptor-like beta-barrel" evidence="4">
    <location>
        <begin position="392"/>
        <end position="928"/>
    </location>
</feature>
<dbReference type="PANTHER" id="PTHR47234">
    <property type="match status" value="1"/>
</dbReference>
<keyword evidence="1" id="KW-0812">Transmembrane</keyword>
<keyword evidence="1" id="KW-1134">Transmembrane beta strand</keyword>
<accession>A0ABS6BGN4</accession>
<name>A0ABS6BGN4_9SPHN</name>
<comment type="similarity">
    <text evidence="1 2">Belongs to the TonB-dependent receptor family.</text>
</comment>
<dbReference type="Pfam" id="PF00593">
    <property type="entry name" value="TonB_dep_Rec_b-barrel"/>
    <property type="match status" value="1"/>
</dbReference>
<evidence type="ECO:0000259" key="4">
    <source>
        <dbReference type="Pfam" id="PF00593"/>
    </source>
</evidence>
<keyword evidence="7" id="KW-1185">Reference proteome</keyword>
<dbReference type="InterPro" id="IPR000531">
    <property type="entry name" value="Beta-barrel_TonB"/>
</dbReference>
<dbReference type="InterPro" id="IPR039426">
    <property type="entry name" value="TonB-dep_rcpt-like"/>
</dbReference>
<dbReference type="PROSITE" id="PS52016">
    <property type="entry name" value="TONB_DEPENDENT_REC_3"/>
    <property type="match status" value="1"/>
</dbReference>
<organism evidence="6 7">
    <name type="scientific">Sphingomonas quercus</name>
    <dbReference type="NCBI Taxonomy" id="2842451"/>
    <lineage>
        <taxon>Bacteria</taxon>
        <taxon>Pseudomonadati</taxon>
        <taxon>Pseudomonadota</taxon>
        <taxon>Alphaproteobacteria</taxon>
        <taxon>Sphingomonadales</taxon>
        <taxon>Sphingomonadaceae</taxon>
        <taxon>Sphingomonas</taxon>
    </lineage>
</organism>
<comment type="caution">
    <text evidence="6">The sequence shown here is derived from an EMBL/GenBank/DDBJ whole genome shotgun (WGS) entry which is preliminary data.</text>
</comment>
<dbReference type="Proteomes" id="UP000776276">
    <property type="component" value="Unassembled WGS sequence"/>
</dbReference>
<dbReference type="EMBL" id="JAHKRT010000001">
    <property type="protein sequence ID" value="MBU3076641.1"/>
    <property type="molecule type" value="Genomic_DNA"/>
</dbReference>
<feature type="signal peptide" evidence="3">
    <location>
        <begin position="1"/>
        <end position="28"/>
    </location>
</feature>
<keyword evidence="1" id="KW-0998">Cell outer membrane</keyword>
<feature type="domain" description="TonB-dependent receptor plug" evidence="5">
    <location>
        <begin position="50"/>
        <end position="169"/>
    </location>
</feature>
<keyword evidence="1" id="KW-0813">Transport</keyword>
<evidence type="ECO:0000259" key="5">
    <source>
        <dbReference type="Pfam" id="PF07715"/>
    </source>
</evidence>
<evidence type="ECO:0000256" key="2">
    <source>
        <dbReference type="RuleBase" id="RU003357"/>
    </source>
</evidence>
<keyword evidence="6" id="KW-0675">Receptor</keyword>
<feature type="chain" id="PRO_5046465139" evidence="3">
    <location>
        <begin position="29"/>
        <end position="979"/>
    </location>
</feature>
<sequence length="979" mass="105200">MKSFALSSRMAIAVAMLAAGTAARAQQAADVEPQQDIIVTGTRTTGMGAADSPAPIQLLGGDLLARTAQPDLVQTLAQNLPSVQAQSFGTDLQQVNLSFRLRGLSPNHTLVLVNGKRRHGTANVSVAGGVFGGAAAPDMSFVPSVSIDHVEVLQDGAAAQYGTDAIAGVINIIQKKANHGGSFTVDGGQYFDQSKDGSCPGGLVDHCMQTGGKSWSISGNIGIEPFEGAYLNLSAERRHKGRSVRTHYNAQYYQTGPANTTAAGNLALYPDYLNNPDYPYVDQRQGDPEMDLANVAYNAGYEFGDFEIYSFGSYGHKNARTLQVARPPANIYCVVGSSAGCAGDVEGGYYMNTGAVTVDGVTYPAGPASGAAIVSGRTRMLFAPQGFEPEQVTSETDYAFTGGFSGAFGDTHFDLATTYGRDRYDLSVANSANGTLYANTGATPTNIYIGNLKASQWSTTLDLTHEFDIGLVNPVTIAFGMEYRHETYAIGAGDPMSYYGGGAQSFYGWTPDSAASGHGKRNNFSQYLDISVKPTDKWIVDGAIRHEHYSDFGNTTVFKLTSRYDFSDAIAVRGTVSTGFRAPTLAEEYYSGINVSTNYLAGIFPANGDIISNLGFGNLKPEKSTNFSLGLVLKPIDRLSITVDAYMIKLRDRIMMTPTFYGYRGNYCPPANVVQNSNPNDARTLGSTPTSPTTLSCNVAAAIGTYTSQQVTDDNYFINNQKPIYDVMTSVVSDIPAAVLYLNADPANGRELSGGYLSVQSFANALSVRTKGIDIQANYRSDFGPVRVNWNLSMNYNKNKITKVNPLPDGFYISEIQPNLTTLYATDTGFDSYPTEHDSPHIRITAGANATWNKLSVGLRGSYYGSTWSSATQSTGSINDDGSVVGSCSTCVAPLIYKQRINAAFLADLDISYQLTDFLRLTIGANNLFNHYPNGVSWQYNQEVKERIGNGSNLTGPYQNGSPYGYNGGYYYARVGFKF</sequence>
<reference evidence="6 7" key="1">
    <citation type="submission" date="2021-06" db="EMBL/GenBank/DDBJ databases">
        <title>Sphingomonas sp. XMGL2, whole genome shotgun sequencing project.</title>
        <authorList>
            <person name="Zhao G."/>
            <person name="Shen L."/>
        </authorList>
    </citation>
    <scope>NUCLEOTIDE SEQUENCE [LARGE SCALE GENOMIC DNA]</scope>
    <source>
        <strain evidence="6 7">XMGL2</strain>
    </source>
</reference>
<keyword evidence="2" id="KW-0798">TonB box</keyword>
<evidence type="ECO:0000256" key="3">
    <source>
        <dbReference type="SAM" id="SignalP"/>
    </source>
</evidence>
<dbReference type="PANTHER" id="PTHR47234:SF3">
    <property type="entry name" value="SECRETIN_TONB SHORT N-TERMINAL DOMAIN-CONTAINING PROTEIN"/>
    <property type="match status" value="1"/>
</dbReference>
<evidence type="ECO:0000313" key="7">
    <source>
        <dbReference type="Proteomes" id="UP000776276"/>
    </source>
</evidence>
<protein>
    <submittedName>
        <fullName evidence="6">TonB-dependent receptor</fullName>
    </submittedName>
</protein>
<keyword evidence="3" id="KW-0732">Signal</keyword>
<dbReference type="InterPro" id="IPR012910">
    <property type="entry name" value="Plug_dom"/>
</dbReference>
<dbReference type="Pfam" id="PF07715">
    <property type="entry name" value="Plug"/>
    <property type="match status" value="1"/>
</dbReference>
<proteinExistence type="inferred from homology"/>